<dbReference type="GO" id="GO:0007035">
    <property type="term" value="P:vacuolar acidification"/>
    <property type="evidence" value="ECO:0007669"/>
    <property type="project" value="TreeGrafter"/>
</dbReference>
<feature type="transmembrane region" description="Helical" evidence="8">
    <location>
        <begin position="503"/>
        <end position="522"/>
    </location>
</feature>
<reference evidence="9 10" key="1">
    <citation type="submission" date="2019-02" db="EMBL/GenBank/DDBJ databases">
        <authorList>
            <person name="Fomenkov A."/>
            <person name="Dubinina G."/>
            <person name="Grabovich M."/>
            <person name="Vincze T."/>
            <person name="Roberts R.J."/>
        </authorList>
    </citation>
    <scope>NUCLEOTIDE SEQUENCE [LARGE SCALE GENOMIC DNA]</scope>
    <source>
        <strain evidence="9 10">P</strain>
    </source>
</reference>
<evidence type="ECO:0000256" key="6">
    <source>
        <dbReference type="ARBA" id="ARBA00023065"/>
    </source>
</evidence>
<evidence type="ECO:0000313" key="10">
    <source>
        <dbReference type="Proteomes" id="UP000323824"/>
    </source>
</evidence>
<evidence type="ECO:0000256" key="5">
    <source>
        <dbReference type="ARBA" id="ARBA00022989"/>
    </source>
</evidence>
<dbReference type="KEGG" id="sper:EW093_14185"/>
<keyword evidence="6" id="KW-0406">Ion transport</keyword>
<keyword evidence="3" id="KW-0813">Transport</keyword>
<evidence type="ECO:0000256" key="1">
    <source>
        <dbReference type="ARBA" id="ARBA00004141"/>
    </source>
</evidence>
<dbReference type="PANTHER" id="PTHR11629:SF63">
    <property type="entry name" value="V-TYPE PROTON ATPASE SUBUNIT A"/>
    <property type="match status" value="1"/>
</dbReference>
<keyword evidence="5 8" id="KW-1133">Transmembrane helix</keyword>
<dbReference type="GO" id="GO:0016471">
    <property type="term" value="C:vacuolar proton-transporting V-type ATPase complex"/>
    <property type="evidence" value="ECO:0007669"/>
    <property type="project" value="TreeGrafter"/>
</dbReference>
<evidence type="ECO:0000256" key="3">
    <source>
        <dbReference type="ARBA" id="ARBA00022448"/>
    </source>
</evidence>
<reference evidence="9 10" key="2">
    <citation type="submission" date="2019-09" db="EMBL/GenBank/DDBJ databases">
        <title>Complete Genome Sequence and Methylome Analysis of free living Spirochaetas.</title>
        <authorList>
            <person name="Leshcheva N."/>
            <person name="Mikheeva N."/>
        </authorList>
    </citation>
    <scope>NUCLEOTIDE SEQUENCE [LARGE SCALE GENOMIC DNA]</scope>
    <source>
        <strain evidence="9 10">P</strain>
    </source>
</reference>
<keyword evidence="7 8" id="KW-0472">Membrane</keyword>
<evidence type="ECO:0000256" key="4">
    <source>
        <dbReference type="ARBA" id="ARBA00022692"/>
    </source>
</evidence>
<comment type="subcellular location">
    <subcellularLocation>
        <location evidence="1">Membrane</location>
        <topology evidence="1">Multi-pass membrane protein</topology>
    </subcellularLocation>
</comment>
<protein>
    <submittedName>
        <fullName evidence="9">V-type ATP synthase subunit I</fullName>
    </submittedName>
</protein>
<dbReference type="InterPro" id="IPR002490">
    <property type="entry name" value="V-ATPase_116kDa_su"/>
</dbReference>
<dbReference type="RefSeq" id="WP_149569034.1">
    <property type="nucleotide sequence ID" value="NZ_CP035807.1"/>
</dbReference>
<dbReference type="GO" id="GO:0051117">
    <property type="term" value="F:ATPase binding"/>
    <property type="evidence" value="ECO:0007669"/>
    <property type="project" value="TreeGrafter"/>
</dbReference>
<feature type="transmembrane region" description="Helical" evidence="8">
    <location>
        <begin position="415"/>
        <end position="435"/>
    </location>
</feature>
<comment type="similarity">
    <text evidence="2">Belongs to the V-ATPase 116 kDa subunit family.</text>
</comment>
<dbReference type="Proteomes" id="UP000323824">
    <property type="component" value="Chromosome"/>
</dbReference>
<proteinExistence type="inferred from homology"/>
<keyword evidence="10" id="KW-1185">Reference proteome</keyword>
<evidence type="ECO:0000256" key="8">
    <source>
        <dbReference type="SAM" id="Phobius"/>
    </source>
</evidence>
<feature type="transmembrane region" description="Helical" evidence="8">
    <location>
        <begin position="447"/>
        <end position="466"/>
    </location>
</feature>
<dbReference type="GO" id="GO:0033179">
    <property type="term" value="C:proton-transporting V-type ATPase, V0 domain"/>
    <property type="evidence" value="ECO:0007669"/>
    <property type="project" value="InterPro"/>
</dbReference>
<accession>A0A5C1QDZ3</accession>
<dbReference type="GO" id="GO:0046961">
    <property type="term" value="F:proton-transporting ATPase activity, rotational mechanism"/>
    <property type="evidence" value="ECO:0007669"/>
    <property type="project" value="InterPro"/>
</dbReference>
<dbReference type="AlphaFoldDB" id="A0A5C1QDZ3"/>
<organism evidence="9 10">
    <name type="scientific">Thiospirochaeta perfilievii</name>
    <dbReference type="NCBI Taxonomy" id="252967"/>
    <lineage>
        <taxon>Bacteria</taxon>
        <taxon>Pseudomonadati</taxon>
        <taxon>Spirochaetota</taxon>
        <taxon>Spirochaetia</taxon>
        <taxon>Spirochaetales</taxon>
        <taxon>Spirochaetaceae</taxon>
        <taxon>Thiospirochaeta</taxon>
    </lineage>
</organism>
<evidence type="ECO:0000256" key="7">
    <source>
        <dbReference type="ARBA" id="ARBA00023136"/>
    </source>
</evidence>
<sequence length="592" mass="66051">MKKVSIVLLDKDKQNSLKSLKKLGILHLSENFGLNENVKAIEEKIKHVETSLRFTEEHALSHNLKFDEEEVISKVDLVVNQGVELTALEEEVAKINRDIELLEPWGDFNPSDLKLLEDKGIKVSLVELSKEQYANIPAELNYFNLGHTKLGNLIAVIGDLSENYVVFEPPELGMEGSLKHLDSLKVKIKGLMQSISDLSKYHHNILTYKKLLEDRLEFEKVKAGMGYDEDFSVLEGWIPTEKVEDFKLVASKKGWGIGLSDPIEGDETPTLLKSGKIVSMIHPVMDFLGNLPGYWEKDVSPFFLVFFGLFFGMIIGDAGYGMIFLLITAAVQFKIKKFNTPLALFYYLSSCTVIWGALTGTWFASESIKGLAIMQTFQLPQISTGAQVMKLCFDIALIHLFLARIFSFFCEIKKGIAAIADLGWALMLLGLYFLVLNMVLDATMYPMPSWAFTSIIVGFVVVIIFGEQTNDRNFFKSLLFGIAGLPLKILDSIGVFSDIISYVRLYAVGLAGIAVAQSFNFMAAPMIESGNGMIIPGLLILLVGHAFNIAMAALSVLVHGIRLNVLEFSNHSGLNWTGIKYSPFREKNYIHN</sequence>
<name>A0A5C1QDZ3_9SPIO</name>
<dbReference type="PANTHER" id="PTHR11629">
    <property type="entry name" value="VACUOLAR PROTON ATPASES"/>
    <property type="match status" value="1"/>
</dbReference>
<evidence type="ECO:0000313" key="9">
    <source>
        <dbReference type="EMBL" id="QEN05801.1"/>
    </source>
</evidence>
<gene>
    <name evidence="9" type="ORF">EW093_14185</name>
</gene>
<feature type="transmembrane region" description="Helical" evidence="8">
    <location>
        <begin position="302"/>
        <end position="331"/>
    </location>
</feature>
<feature type="transmembrane region" description="Helical" evidence="8">
    <location>
        <begin position="534"/>
        <end position="558"/>
    </location>
</feature>
<feature type="transmembrane region" description="Helical" evidence="8">
    <location>
        <begin position="343"/>
        <end position="364"/>
    </location>
</feature>
<dbReference type="EMBL" id="CP035807">
    <property type="protein sequence ID" value="QEN05801.1"/>
    <property type="molecule type" value="Genomic_DNA"/>
</dbReference>
<keyword evidence="4 8" id="KW-0812">Transmembrane</keyword>
<evidence type="ECO:0000256" key="2">
    <source>
        <dbReference type="ARBA" id="ARBA00009904"/>
    </source>
</evidence>
<feature type="transmembrane region" description="Helical" evidence="8">
    <location>
        <begin position="384"/>
        <end position="403"/>
    </location>
</feature>
<dbReference type="OrthoDB" id="9803814at2"/>